<sequence>MKLLTHNIIIGYRYRPKFSYRCIPNIYIYNFFPPFFYVCVVLVQVTNFFLWFYSTVITLVEVIEGCLQCPESGREFPISKGVPNMLLIEDE</sequence>
<keyword evidence="2" id="KW-1185">Reference proteome</keyword>
<reference evidence="1" key="1">
    <citation type="submission" date="2025-08" db="UniProtKB">
        <authorList>
            <consortium name="Ensembl"/>
        </authorList>
    </citation>
    <scope>IDENTIFICATION</scope>
</reference>
<organism evidence="1 2">
    <name type="scientific">Sinocyclocheilus grahami</name>
    <name type="common">Dianchi golden-line fish</name>
    <name type="synonym">Barbus grahami</name>
    <dbReference type="NCBI Taxonomy" id="75366"/>
    <lineage>
        <taxon>Eukaryota</taxon>
        <taxon>Metazoa</taxon>
        <taxon>Chordata</taxon>
        <taxon>Craniata</taxon>
        <taxon>Vertebrata</taxon>
        <taxon>Euteleostomi</taxon>
        <taxon>Actinopterygii</taxon>
        <taxon>Neopterygii</taxon>
        <taxon>Teleostei</taxon>
        <taxon>Ostariophysi</taxon>
        <taxon>Cypriniformes</taxon>
        <taxon>Cyprinidae</taxon>
        <taxon>Cyprininae</taxon>
        <taxon>Sinocyclocheilus</taxon>
    </lineage>
</organism>
<dbReference type="Gene3D" id="2.20.25.10">
    <property type="match status" value="1"/>
</dbReference>
<accession>A0A672MN89</accession>
<evidence type="ECO:0000313" key="2">
    <source>
        <dbReference type="Proteomes" id="UP000472262"/>
    </source>
</evidence>
<protein>
    <recommendedName>
        <fullName evidence="3">Multifunctional methyltransferase subunit TRM112-like protein</fullName>
    </recommendedName>
</protein>
<dbReference type="Proteomes" id="UP000472262">
    <property type="component" value="Unassembled WGS sequence"/>
</dbReference>
<dbReference type="InParanoid" id="A0A672MN89"/>
<dbReference type="AlphaFoldDB" id="A0A672MN89"/>
<dbReference type="Ensembl" id="ENSSGRT00000043054.1">
    <property type="protein sequence ID" value="ENSSGRP00000040168.1"/>
    <property type="gene ID" value="ENSSGRG00000021908.1"/>
</dbReference>
<name>A0A672MN89_SINGR</name>
<dbReference type="SUPFAM" id="SSF158997">
    <property type="entry name" value="Trm112p-like"/>
    <property type="match status" value="1"/>
</dbReference>
<reference evidence="1" key="2">
    <citation type="submission" date="2025-09" db="UniProtKB">
        <authorList>
            <consortium name="Ensembl"/>
        </authorList>
    </citation>
    <scope>IDENTIFICATION</scope>
</reference>
<proteinExistence type="predicted"/>
<evidence type="ECO:0008006" key="3">
    <source>
        <dbReference type="Google" id="ProtNLM"/>
    </source>
</evidence>
<evidence type="ECO:0000313" key="1">
    <source>
        <dbReference type="Ensembl" id="ENSSGRP00000040168.1"/>
    </source>
</evidence>